<evidence type="ECO:0000313" key="8">
    <source>
        <dbReference type="Proteomes" id="UP001642405"/>
    </source>
</evidence>
<gene>
    <name evidence="7" type="ORF">SCUCBS95973_008385</name>
</gene>
<evidence type="ECO:0000256" key="1">
    <source>
        <dbReference type="ARBA" id="ARBA00004123"/>
    </source>
</evidence>
<protein>
    <recommendedName>
        <fullName evidence="9">C6 zinc finger domain containing protein</fullName>
    </recommendedName>
</protein>
<evidence type="ECO:0000256" key="3">
    <source>
        <dbReference type="ARBA" id="ARBA00023015"/>
    </source>
</evidence>
<reference evidence="7 8" key="1">
    <citation type="submission" date="2024-01" db="EMBL/GenBank/DDBJ databases">
        <authorList>
            <person name="Allen C."/>
            <person name="Tagirdzhanova G."/>
        </authorList>
    </citation>
    <scope>NUCLEOTIDE SEQUENCE [LARGE SCALE GENOMIC DNA]</scope>
</reference>
<proteinExistence type="predicted"/>
<comment type="subcellular location">
    <subcellularLocation>
        <location evidence="1">Nucleus</location>
    </subcellularLocation>
</comment>
<keyword evidence="5" id="KW-0804">Transcription</keyword>
<accession>A0ABP0CLW3</accession>
<dbReference type="PANTHER" id="PTHR37534:SF49">
    <property type="entry name" value="LYSINE BIOSYNTHESIS REGULATORY PROTEIN LYS14"/>
    <property type="match status" value="1"/>
</dbReference>
<dbReference type="Proteomes" id="UP001642405">
    <property type="component" value="Unassembled WGS sequence"/>
</dbReference>
<sequence>MPRRRRWEQTFVSPVQRRNCTKRGLACDNGMQLKWEQEFASRGLAFGRQGRWTKNQNNSINGSTSTLTPLSTMTAEEAHWCAVPFVGAHHFINTLYSELAETMQPRSDQHTEAEDYDRAVVVQQYPLLAGKDNNLFEYYLQHLCPLTTPSRRFVSPFAYLIVPLVSVPGHEDIFRALMALAARHRSVAGLDSPRWSKVAMTLRDGVIGSLRRRLASLAAAPDDTWDDQILIMMMFLCLYEIVDNCDHRWVIHLRASQDIIRRRQQVQKRHTLEFMGYETHLNALTAFTERFFAFQDVISRAACENAPLFGQEYWDEEDTRQLSLSSSLPSEVDSWMGCSTTLMQLLYRITDLGRLKAQRAIAATELEGKAAALEQELDLLQQNGCSEEIGHSDSGSSSDVSLIQVAELKRKAIVLYLHCVLYDATPVTPVASSLVTEILMGTARLVRSELMAGLSFPLFVAAVELDPLDDWIVGTASDKPMGVSGRRLVQEMLTAMANLSLSNIARTKDIIEKVWRMRDMSLDHDGSSRLPVTANDWGVFVGPYSSNISLA</sequence>
<evidence type="ECO:0000256" key="6">
    <source>
        <dbReference type="ARBA" id="ARBA00023242"/>
    </source>
</evidence>
<organism evidence="7 8">
    <name type="scientific">Sporothrix curviconia</name>
    <dbReference type="NCBI Taxonomy" id="1260050"/>
    <lineage>
        <taxon>Eukaryota</taxon>
        <taxon>Fungi</taxon>
        <taxon>Dikarya</taxon>
        <taxon>Ascomycota</taxon>
        <taxon>Pezizomycotina</taxon>
        <taxon>Sordariomycetes</taxon>
        <taxon>Sordariomycetidae</taxon>
        <taxon>Ophiostomatales</taxon>
        <taxon>Ophiostomataceae</taxon>
        <taxon>Sporothrix</taxon>
    </lineage>
</organism>
<evidence type="ECO:0000256" key="2">
    <source>
        <dbReference type="ARBA" id="ARBA00022833"/>
    </source>
</evidence>
<dbReference type="InterPro" id="IPR021858">
    <property type="entry name" value="Fun_TF"/>
</dbReference>
<keyword evidence="3" id="KW-0805">Transcription regulation</keyword>
<evidence type="ECO:0000256" key="5">
    <source>
        <dbReference type="ARBA" id="ARBA00023163"/>
    </source>
</evidence>
<evidence type="ECO:0000313" key="7">
    <source>
        <dbReference type="EMBL" id="CAK7232818.1"/>
    </source>
</evidence>
<keyword evidence="4" id="KW-0238">DNA-binding</keyword>
<name>A0ABP0CLW3_9PEZI</name>
<dbReference type="EMBL" id="CAWUHB010000068">
    <property type="protein sequence ID" value="CAK7232818.1"/>
    <property type="molecule type" value="Genomic_DNA"/>
</dbReference>
<evidence type="ECO:0008006" key="9">
    <source>
        <dbReference type="Google" id="ProtNLM"/>
    </source>
</evidence>
<comment type="caution">
    <text evidence="7">The sequence shown here is derived from an EMBL/GenBank/DDBJ whole genome shotgun (WGS) entry which is preliminary data.</text>
</comment>
<keyword evidence="8" id="KW-1185">Reference proteome</keyword>
<dbReference type="PANTHER" id="PTHR37534">
    <property type="entry name" value="TRANSCRIPTIONAL ACTIVATOR PROTEIN UGA3"/>
    <property type="match status" value="1"/>
</dbReference>
<keyword evidence="2" id="KW-0862">Zinc</keyword>
<keyword evidence="6" id="KW-0539">Nucleus</keyword>
<dbReference type="Pfam" id="PF11951">
    <property type="entry name" value="Fungal_trans_2"/>
    <property type="match status" value="1"/>
</dbReference>
<evidence type="ECO:0000256" key="4">
    <source>
        <dbReference type="ARBA" id="ARBA00023125"/>
    </source>
</evidence>